<dbReference type="InterPro" id="IPR006089">
    <property type="entry name" value="Acyl-CoA_DH_CS"/>
</dbReference>
<dbReference type="Pfam" id="PF00441">
    <property type="entry name" value="Acyl-CoA_dh_1"/>
    <property type="match status" value="1"/>
</dbReference>
<comment type="similarity">
    <text evidence="2 9">Belongs to the acyl-CoA dehydrogenase family.</text>
</comment>
<dbReference type="GO" id="GO:0003995">
    <property type="term" value="F:acyl-CoA dehydrogenase activity"/>
    <property type="evidence" value="ECO:0007669"/>
    <property type="project" value="InterPro"/>
</dbReference>
<comment type="cofactor">
    <cofactor evidence="1 9">
        <name>FAD</name>
        <dbReference type="ChEBI" id="CHEBI:57692"/>
    </cofactor>
</comment>
<gene>
    <name evidence="13" type="ORF">HY912_11575</name>
</gene>
<dbReference type="SUPFAM" id="SSF47203">
    <property type="entry name" value="Acyl-CoA dehydrogenase C-terminal domain-like"/>
    <property type="match status" value="1"/>
</dbReference>
<evidence type="ECO:0000313" key="13">
    <source>
        <dbReference type="EMBL" id="MBI5250123.1"/>
    </source>
</evidence>
<dbReference type="FunFam" id="1.20.140.10:FF:000001">
    <property type="entry name" value="Acyl-CoA dehydrogenase"/>
    <property type="match status" value="1"/>
</dbReference>
<evidence type="ECO:0000256" key="1">
    <source>
        <dbReference type="ARBA" id="ARBA00001974"/>
    </source>
</evidence>
<dbReference type="Proteomes" id="UP000807825">
    <property type="component" value="Unassembled WGS sequence"/>
</dbReference>
<dbReference type="PANTHER" id="PTHR43884">
    <property type="entry name" value="ACYL-COA DEHYDROGENASE"/>
    <property type="match status" value="1"/>
</dbReference>
<keyword evidence="6 9" id="KW-0560">Oxidoreductase</keyword>
<feature type="non-terminal residue" evidence="13">
    <location>
        <position position="1"/>
    </location>
</feature>
<feature type="domain" description="Acyl-CoA dehydrogenase/oxidase C-terminal" evidence="10">
    <location>
        <begin position="188"/>
        <end position="335"/>
    </location>
</feature>
<evidence type="ECO:0000256" key="2">
    <source>
        <dbReference type="ARBA" id="ARBA00009347"/>
    </source>
</evidence>
<dbReference type="EMBL" id="JACRDE010000306">
    <property type="protein sequence ID" value="MBI5250123.1"/>
    <property type="molecule type" value="Genomic_DNA"/>
</dbReference>
<feature type="domain" description="Acyl-CoA dehydrogenase/oxidase N-terminal" evidence="12">
    <location>
        <begin position="1"/>
        <end position="76"/>
    </location>
</feature>
<accession>A0A9D6Z0N2</accession>
<organism evidence="13 14">
    <name type="scientific">Desulfomonile tiedjei</name>
    <dbReference type="NCBI Taxonomy" id="2358"/>
    <lineage>
        <taxon>Bacteria</taxon>
        <taxon>Pseudomonadati</taxon>
        <taxon>Thermodesulfobacteriota</taxon>
        <taxon>Desulfomonilia</taxon>
        <taxon>Desulfomonilales</taxon>
        <taxon>Desulfomonilaceae</taxon>
        <taxon>Desulfomonile</taxon>
    </lineage>
</organism>
<dbReference type="EC" id="1.3.8.11" evidence="7"/>
<dbReference type="Gene3D" id="1.20.140.10">
    <property type="entry name" value="Butyryl-CoA Dehydrogenase, subunit A, domain 3"/>
    <property type="match status" value="1"/>
</dbReference>
<feature type="domain" description="Acyl-CoA oxidase/dehydrogenase middle" evidence="11">
    <location>
        <begin position="80"/>
        <end position="174"/>
    </location>
</feature>
<evidence type="ECO:0000259" key="12">
    <source>
        <dbReference type="Pfam" id="PF02771"/>
    </source>
</evidence>
<proteinExistence type="inferred from homology"/>
<evidence type="ECO:0000256" key="9">
    <source>
        <dbReference type="RuleBase" id="RU362125"/>
    </source>
</evidence>
<dbReference type="Gene3D" id="1.10.540.10">
    <property type="entry name" value="Acyl-CoA dehydrogenase/oxidase, N-terminal domain"/>
    <property type="match status" value="1"/>
</dbReference>
<dbReference type="PROSITE" id="PS00072">
    <property type="entry name" value="ACYL_COA_DH_1"/>
    <property type="match status" value="1"/>
</dbReference>
<evidence type="ECO:0000259" key="11">
    <source>
        <dbReference type="Pfam" id="PF02770"/>
    </source>
</evidence>
<dbReference type="InterPro" id="IPR036250">
    <property type="entry name" value="AcylCo_DH-like_C"/>
</dbReference>
<evidence type="ECO:0000256" key="4">
    <source>
        <dbReference type="ARBA" id="ARBA00022630"/>
    </source>
</evidence>
<dbReference type="InterPro" id="IPR046373">
    <property type="entry name" value="Acyl-CoA_Oxase/DH_mid-dom_sf"/>
</dbReference>
<dbReference type="InterPro" id="IPR037069">
    <property type="entry name" value="AcylCoA_DH/ox_N_sf"/>
</dbReference>
<dbReference type="AlphaFoldDB" id="A0A9D6Z0N2"/>
<evidence type="ECO:0000313" key="14">
    <source>
        <dbReference type="Proteomes" id="UP000807825"/>
    </source>
</evidence>
<evidence type="ECO:0000256" key="3">
    <source>
        <dbReference type="ARBA" id="ARBA00011881"/>
    </source>
</evidence>
<comment type="subunit">
    <text evidence="3">Homotetramer.</text>
</comment>
<evidence type="ECO:0000256" key="8">
    <source>
        <dbReference type="ARBA" id="ARBA00067292"/>
    </source>
</evidence>
<dbReference type="FunFam" id="2.40.110.10:FF:000009">
    <property type="entry name" value="Acyl-CoA dehydrogenase"/>
    <property type="match status" value="1"/>
</dbReference>
<keyword evidence="5 9" id="KW-0274">FAD</keyword>
<dbReference type="InterPro" id="IPR006091">
    <property type="entry name" value="Acyl-CoA_Oxase/DH_mid-dom"/>
</dbReference>
<dbReference type="Pfam" id="PF02770">
    <property type="entry name" value="Acyl-CoA_dh_M"/>
    <property type="match status" value="1"/>
</dbReference>
<evidence type="ECO:0000256" key="6">
    <source>
        <dbReference type="ARBA" id="ARBA00023002"/>
    </source>
</evidence>
<sequence>MGELGFLGVKFPEEYGGAGVDQPVTYHCILVEELARVSAGFSATVAMASSVPLLSILHFGSENLKQNYLVPAVRGEKIGAFALTEPGAGSDAAAIRTRAVRDGDSYVLNGNKIFISNGTIADFVAVVAKTDSEKGMKGISVFLVDTSMKGFRVGKRLSKFTTHCSDTAELVFEDLVVPKDHLLGKENTGLLGIMPHLEADRIMTGATSLGLAKAAYEAALQYSKEREQFGRSISKFQAVRFRLADMLAMLESAELYLYYAARKADKGEKVSKEAALTKIIVCEAANKICSMALSIFGGYGLMTEYPVERYLRDSYFPLIGGGTPDIMRVVVAREIGI</sequence>
<dbReference type="InterPro" id="IPR009075">
    <property type="entry name" value="AcylCo_DH/oxidase_C"/>
</dbReference>
<evidence type="ECO:0000259" key="10">
    <source>
        <dbReference type="Pfam" id="PF00441"/>
    </source>
</evidence>
<dbReference type="InterPro" id="IPR013786">
    <property type="entry name" value="AcylCoA_DH/ox_N"/>
</dbReference>
<dbReference type="Pfam" id="PF02771">
    <property type="entry name" value="Acyl-CoA_dh_N"/>
    <property type="match status" value="1"/>
</dbReference>
<protein>
    <recommendedName>
        <fullName evidence="8">Cyclohexane-1-carbonyl-CoA dehydrogenase</fullName>
        <ecNumber evidence="7">1.3.8.11</ecNumber>
    </recommendedName>
</protein>
<evidence type="ECO:0000256" key="7">
    <source>
        <dbReference type="ARBA" id="ARBA00066361"/>
    </source>
</evidence>
<dbReference type="PANTHER" id="PTHR43884:SF12">
    <property type="entry name" value="ISOVALERYL-COA DEHYDROGENASE, MITOCHONDRIAL-RELATED"/>
    <property type="match status" value="1"/>
</dbReference>
<evidence type="ECO:0000256" key="5">
    <source>
        <dbReference type="ARBA" id="ARBA00022827"/>
    </source>
</evidence>
<dbReference type="InterPro" id="IPR009100">
    <property type="entry name" value="AcylCoA_DH/oxidase_NM_dom_sf"/>
</dbReference>
<dbReference type="GO" id="GO:0050660">
    <property type="term" value="F:flavin adenine dinucleotide binding"/>
    <property type="evidence" value="ECO:0007669"/>
    <property type="project" value="InterPro"/>
</dbReference>
<dbReference type="Gene3D" id="2.40.110.10">
    <property type="entry name" value="Butyryl-CoA Dehydrogenase, subunit A, domain 2"/>
    <property type="match status" value="1"/>
</dbReference>
<reference evidence="13" key="1">
    <citation type="submission" date="2020-07" db="EMBL/GenBank/DDBJ databases">
        <title>Huge and variable diversity of episymbiotic CPR bacteria and DPANN archaea in groundwater ecosystems.</title>
        <authorList>
            <person name="He C.Y."/>
            <person name="Keren R."/>
            <person name="Whittaker M."/>
            <person name="Farag I.F."/>
            <person name="Doudna J."/>
            <person name="Cate J.H.D."/>
            <person name="Banfield J.F."/>
        </authorList>
    </citation>
    <scope>NUCLEOTIDE SEQUENCE</scope>
    <source>
        <strain evidence="13">NC_groundwater_1664_Pr3_B-0.1um_52_9</strain>
    </source>
</reference>
<comment type="caution">
    <text evidence="13">The sequence shown here is derived from an EMBL/GenBank/DDBJ whole genome shotgun (WGS) entry which is preliminary data.</text>
</comment>
<keyword evidence="4 9" id="KW-0285">Flavoprotein</keyword>
<name>A0A9D6Z0N2_9BACT</name>
<dbReference type="SUPFAM" id="SSF56645">
    <property type="entry name" value="Acyl-CoA dehydrogenase NM domain-like"/>
    <property type="match status" value="1"/>
</dbReference>